<sequence length="104" mass="11690">MEDYSHLSDYEDSTKGLSYPMYLGNLMLTSFGDDDYGENKTLPFSLSSSEKGLDTVCSINKFLPSRRSHLLRPIIPIGPRFQAEVSKWGGEIGLKHFNGDNNLK</sequence>
<evidence type="ECO:0000313" key="2">
    <source>
        <dbReference type="Proteomes" id="UP001157006"/>
    </source>
</evidence>
<dbReference type="Proteomes" id="UP001157006">
    <property type="component" value="Chromosome 5"/>
</dbReference>
<dbReference type="EMBL" id="OX451740">
    <property type="protein sequence ID" value="CAI8612775.1"/>
    <property type="molecule type" value="Genomic_DNA"/>
</dbReference>
<gene>
    <name evidence="1" type="ORF">VFH_V050440</name>
</gene>
<proteinExistence type="predicted"/>
<accession>A0AAV1AQP1</accession>
<keyword evidence="2" id="KW-1185">Reference proteome</keyword>
<evidence type="ECO:0000313" key="1">
    <source>
        <dbReference type="EMBL" id="CAI8612775.1"/>
    </source>
</evidence>
<name>A0AAV1AQP1_VICFA</name>
<reference evidence="1 2" key="1">
    <citation type="submission" date="2023-01" db="EMBL/GenBank/DDBJ databases">
        <authorList>
            <person name="Kreplak J."/>
        </authorList>
    </citation>
    <scope>NUCLEOTIDE SEQUENCE [LARGE SCALE GENOMIC DNA]</scope>
</reference>
<protein>
    <submittedName>
        <fullName evidence="1">Uncharacterized protein</fullName>
    </submittedName>
</protein>
<organism evidence="1 2">
    <name type="scientific">Vicia faba</name>
    <name type="common">Broad bean</name>
    <name type="synonym">Faba vulgaris</name>
    <dbReference type="NCBI Taxonomy" id="3906"/>
    <lineage>
        <taxon>Eukaryota</taxon>
        <taxon>Viridiplantae</taxon>
        <taxon>Streptophyta</taxon>
        <taxon>Embryophyta</taxon>
        <taxon>Tracheophyta</taxon>
        <taxon>Spermatophyta</taxon>
        <taxon>Magnoliopsida</taxon>
        <taxon>eudicotyledons</taxon>
        <taxon>Gunneridae</taxon>
        <taxon>Pentapetalae</taxon>
        <taxon>rosids</taxon>
        <taxon>fabids</taxon>
        <taxon>Fabales</taxon>
        <taxon>Fabaceae</taxon>
        <taxon>Papilionoideae</taxon>
        <taxon>50 kb inversion clade</taxon>
        <taxon>NPAAA clade</taxon>
        <taxon>Hologalegina</taxon>
        <taxon>IRL clade</taxon>
        <taxon>Fabeae</taxon>
        <taxon>Vicia</taxon>
    </lineage>
</organism>
<dbReference type="AlphaFoldDB" id="A0AAV1AQP1"/>